<dbReference type="Proteomes" id="UP000002634">
    <property type="component" value="Chromosome"/>
</dbReference>
<dbReference type="AlphaFoldDB" id="A0AAU8PVL6"/>
<protein>
    <recommendedName>
        <fullName evidence="3">DUF5375 domain-containing protein</fullName>
    </recommendedName>
</protein>
<dbReference type="InterPro" id="IPR035317">
    <property type="entry name" value="DUF5375"/>
</dbReference>
<reference evidence="1 2" key="1">
    <citation type="journal article" date="2009" name="PLoS ONE">
        <title>Genome sequence of the versatile fish pathogen Edwardsiella tarda provides insights into its adaptation to broad host ranges and intracellular niches.</title>
        <authorList>
            <person name="Wang Q."/>
            <person name="Yang M."/>
            <person name="Xiao J."/>
            <person name="Wu H."/>
            <person name="Wang X."/>
            <person name="Lv Y."/>
            <person name="Xu L."/>
            <person name="Zheng H."/>
            <person name="Wang S."/>
            <person name="Zhao G."/>
            <person name="Liu Q."/>
            <person name="Zhang Y."/>
        </authorList>
    </citation>
    <scope>NUCLEOTIDE SEQUENCE [LARGE SCALE GENOMIC DNA]</scope>
    <source>
        <strain evidence="2">EIB202 / CCTCC M208068</strain>
    </source>
</reference>
<dbReference type="Pfam" id="PF17345">
    <property type="entry name" value="DUF5375"/>
    <property type="match status" value="1"/>
</dbReference>
<evidence type="ECO:0000313" key="1">
    <source>
        <dbReference type="EMBL" id="ACY85579.1"/>
    </source>
</evidence>
<evidence type="ECO:0000313" key="2">
    <source>
        <dbReference type="Proteomes" id="UP000002634"/>
    </source>
</evidence>
<name>A0AAU8PVL6_EDWPI</name>
<accession>A0AAU8PVL6</accession>
<organism evidence="1 2">
    <name type="scientific">Edwardsiella piscicida</name>
    <dbReference type="NCBI Taxonomy" id="1263550"/>
    <lineage>
        <taxon>Bacteria</taxon>
        <taxon>Pseudomonadati</taxon>
        <taxon>Pseudomonadota</taxon>
        <taxon>Gammaproteobacteria</taxon>
        <taxon>Enterobacterales</taxon>
        <taxon>Hafniaceae</taxon>
        <taxon>Edwardsiella</taxon>
    </lineage>
</organism>
<proteinExistence type="predicted"/>
<keyword evidence="2" id="KW-1185">Reference proteome</keyword>
<evidence type="ECO:0008006" key="3">
    <source>
        <dbReference type="Google" id="ProtNLM"/>
    </source>
</evidence>
<dbReference type="KEGG" id="etr:ETAE_2744"/>
<sequence length="111" mass="12430">MMHCHATQLWPLSLQTALYRRAVACAWLVLCQRQHRYPHLTLDVLESAIAAELEGFYLRQHGEEKGRQIACALLEDLMEAGPLKAAPSLSFLGLAVMNELCARHITAPVLH</sequence>
<dbReference type="EMBL" id="CP001135">
    <property type="protein sequence ID" value="ACY85579.1"/>
    <property type="molecule type" value="Genomic_DNA"/>
</dbReference>
<gene>
    <name evidence="1" type="ordered locus">ETAE_2744</name>
</gene>